<gene>
    <name evidence="2" type="ORF">AAH949_07505</name>
</gene>
<evidence type="ECO:0000256" key="1">
    <source>
        <dbReference type="SAM" id="Phobius"/>
    </source>
</evidence>
<dbReference type="AlphaFoldDB" id="A0AAU7E7R3"/>
<feature type="transmembrane region" description="Helical" evidence="1">
    <location>
        <begin position="7"/>
        <end position="25"/>
    </location>
</feature>
<dbReference type="EMBL" id="CP155620">
    <property type="protein sequence ID" value="XBJ28923.1"/>
    <property type="molecule type" value="Genomic_DNA"/>
</dbReference>
<feature type="transmembrane region" description="Helical" evidence="1">
    <location>
        <begin position="131"/>
        <end position="154"/>
    </location>
</feature>
<feature type="transmembrane region" description="Helical" evidence="1">
    <location>
        <begin position="104"/>
        <end position="125"/>
    </location>
</feature>
<reference evidence="2" key="1">
    <citation type="submission" date="2024-05" db="EMBL/GenBank/DDBJ databases">
        <title>Campylobacter coli isolated from environmental waters in Slovenia.</title>
        <authorList>
            <person name="Zautner A.E."/>
            <person name="Bunk B."/>
            <person name="Riedel T."/>
            <person name="Sproeer C."/>
        </authorList>
    </citation>
    <scope>NUCLEOTIDE SEQUENCE</scope>
    <source>
        <strain evidence="2">CCS1377</strain>
    </source>
</reference>
<keyword evidence="1" id="KW-1133">Transmembrane helix</keyword>
<keyword evidence="1" id="KW-0812">Transmembrane</keyword>
<evidence type="ECO:0008006" key="3">
    <source>
        <dbReference type="Google" id="ProtNLM"/>
    </source>
</evidence>
<feature type="transmembrane region" description="Helical" evidence="1">
    <location>
        <begin position="31"/>
        <end position="51"/>
    </location>
</feature>
<keyword evidence="1" id="KW-0472">Membrane</keyword>
<organism evidence="2">
    <name type="scientific">Campylobacter sp. CCS1377</name>
    <dbReference type="NCBI Taxonomy" id="3158229"/>
    <lineage>
        <taxon>Bacteria</taxon>
        <taxon>Pseudomonadati</taxon>
        <taxon>Campylobacterota</taxon>
        <taxon>Epsilonproteobacteria</taxon>
        <taxon>Campylobacterales</taxon>
        <taxon>Campylobacteraceae</taxon>
        <taxon>Campylobacter</taxon>
    </lineage>
</organism>
<evidence type="ECO:0000313" key="2">
    <source>
        <dbReference type="EMBL" id="XBJ28923.1"/>
    </source>
</evidence>
<protein>
    <recommendedName>
        <fullName evidence="3">Integral membrane protein</fullName>
    </recommendedName>
</protein>
<sequence>MKVFFSIALLLNFFILLTIFIFRGLTPYGFLSYEFSFFATLLIIFTSFMTYKKNILKKSLKYNFKTKPLNIFIKKIQKDFKFVKFKEFNDDFKPSLTLALKNSLIFFSGLKLLGYGFLVLGFLILQNHQYLAIFEFIAGICIVPLAVFIFMIYLKYESKKNY</sequence>
<dbReference type="RefSeq" id="WP_134237943.1">
    <property type="nucleotide sequence ID" value="NZ_CP155620.1"/>
</dbReference>
<accession>A0AAU7E7R3</accession>
<name>A0AAU7E7R3_9BACT</name>
<proteinExistence type="predicted"/>